<dbReference type="InterPro" id="IPR045079">
    <property type="entry name" value="Oxoprolinase-like"/>
</dbReference>
<keyword evidence="5" id="KW-1185">Reference proteome</keyword>
<evidence type="ECO:0000259" key="1">
    <source>
        <dbReference type="Pfam" id="PF01968"/>
    </source>
</evidence>
<dbReference type="SUPFAM" id="SSF53067">
    <property type="entry name" value="Actin-like ATPase domain"/>
    <property type="match status" value="1"/>
</dbReference>
<dbReference type="GeneID" id="136075317"/>
<gene>
    <name evidence="6" type="primary">LOC136075317</name>
</gene>
<dbReference type="SUPFAM" id="SSF160991">
    <property type="entry name" value="CV3147-like"/>
    <property type="match status" value="1"/>
</dbReference>
<dbReference type="Gene3D" id="2.40.390.10">
    <property type="entry name" value="CV3147-like"/>
    <property type="match status" value="1"/>
</dbReference>
<dbReference type="PANTHER" id="PTHR11365:SF10">
    <property type="entry name" value="HYDANTOINASE_OXOPROLINASE"/>
    <property type="match status" value="1"/>
</dbReference>
<evidence type="ECO:0000313" key="6">
    <source>
        <dbReference type="RefSeq" id="XP_065644141.1"/>
    </source>
</evidence>
<organism evidence="5 6">
    <name type="scientific">Hydra vulgaris</name>
    <name type="common">Hydra</name>
    <name type="synonym">Hydra attenuata</name>
    <dbReference type="NCBI Taxonomy" id="6087"/>
    <lineage>
        <taxon>Eukaryota</taxon>
        <taxon>Metazoa</taxon>
        <taxon>Cnidaria</taxon>
        <taxon>Hydrozoa</taxon>
        <taxon>Hydroidolina</taxon>
        <taxon>Anthoathecata</taxon>
        <taxon>Aplanulata</taxon>
        <taxon>Hydridae</taxon>
        <taxon>Hydra</taxon>
    </lineage>
</organism>
<sequence>MGKEFYKTKDELFESWSKDGIALNKDDFLNHYQDLLHKINVIDQKTFLQDADNNQRKVQSEIFESFSKSNSLKNSLTKDEFFEFYKEKLEDLLKIHYVIGIDVGGTNTDLVILKMPEVKIMSKCKVSTTTDIKSGLKNGIVTVLKKDVQERTQKEYGKFKEIQIEKISSILIGTTAFVNSVIQRSENLKKVQVIRISGPSTTSLYPFIDFPNDLRERIEGDFQFTNEECKNLKLTEPSNKNDKCIYLSGGFNHNGSFESTKFDVDQVKKVMFELVKHYRNNNISALNIAVTGVFASVNKDQELKVQKIATKIFNKEKIRFTISLSHKLGGLGLIERENATIINASLREYAFKTVKSFTKAFKELGFKNKFYFTTNDGTLASSDYIEKFPVFTFSSGPINSLRGAGFLVREKNYIVADIGGTTCDVGEVKNYCPTESKAFISIGGIRLNAKMINVKSIGLGGGSKIKFDNRFCKIGPESVGYKLTTEEGGQAFGGMYLTTTDVALKLGYCITNCSFNYMKVDSIRASEEDCIQAKNEILVLIKKCVESVKTSSVNVPLVLVGGGSCIVPVKELEKKLKDIGISEVYLPHDFDVANAIGAAITKISEKSSTIVDGGSIKIKSHIKKKLIFDAIEKAVKRGAIKEFTTVTEFTESPMAYTNDGSLELFVKVVGSLNLRLLKNNRENLKKINNFEENSMKSDNRCFEESFDSYLTDEDIVENTNNASVISIEAEHIENTVDFLKKTEIIAISDLKRNEWNLSLQDIKFIALGGSILGSGGGGSPYMFYLICKDLLEQGKRIRVISPSDMEKKDLAVPVAFFGAPNCIFEKLCNLKEIVNSFEAIKGFYNNDNNIKYVVSAEVGGLNSLVPLALGAIYDIPVVDADLMGRAFPKVSMTILSINNQQVLPISLADDHDNVFLVPKIHENNQEVLETHFRNICGLISNTASIALSPISKDQIQNFGVKYSLSKCWRIGRSILSARKNREDFMKILENEENASLLIKGKIIECKRIIENAYNIGFVIIQGDSFDENDKTFYNKFYRICIQNENLLAQEVDKVIDNETKIVQFVPKFGENLCCTPNLISIVDVDTFDAILCEDLKFGIKVLVFSMPSPTGYDNEKALKVVGPQGFKYQGKNEDLKNWSLNQEYKRMKGGYVVRESIITKYETNF</sequence>
<dbReference type="InterPro" id="IPR048350">
    <property type="entry name" value="S-Me-THD-like_C"/>
</dbReference>
<dbReference type="InterPro" id="IPR024071">
    <property type="entry name" value="S-Me-THD_C_sf"/>
</dbReference>
<dbReference type="Pfam" id="PF01968">
    <property type="entry name" value="Hydantoinase_A"/>
    <property type="match status" value="1"/>
</dbReference>
<evidence type="ECO:0000259" key="3">
    <source>
        <dbReference type="Pfam" id="PF06032"/>
    </source>
</evidence>
<proteinExistence type="predicted"/>
<reference evidence="5" key="1">
    <citation type="submission" date="2025-05" db="UniProtKB">
        <authorList>
            <consortium name="RefSeq"/>
        </authorList>
    </citation>
    <scope>NUCLEOTIDE SEQUENCE [LARGE SCALE GENOMIC DNA]</scope>
</reference>
<protein>
    <submittedName>
        <fullName evidence="6">Uncharacterized protein LOC136075317</fullName>
    </submittedName>
</protein>
<dbReference type="Gene3D" id="3.40.1610.10">
    <property type="entry name" value="CV3147-like domain"/>
    <property type="match status" value="1"/>
</dbReference>
<dbReference type="InterPro" id="IPR002821">
    <property type="entry name" value="Hydantoinase_A"/>
</dbReference>
<dbReference type="InterPro" id="IPR008040">
    <property type="entry name" value="Hydant_A_N"/>
</dbReference>
<feature type="domain" description="Hydantoinase/oxoprolinase N-terminal" evidence="2">
    <location>
        <begin position="99"/>
        <end position="312"/>
    </location>
</feature>
<feature type="domain" description="S-Me-THD N-terminal" evidence="3">
    <location>
        <begin position="760"/>
        <end position="918"/>
    </location>
</feature>
<dbReference type="Pfam" id="PF20906">
    <property type="entry name" value="S-Me-THD_C"/>
    <property type="match status" value="1"/>
</dbReference>
<feature type="domain" description="S-Me-THD-like C-terminal" evidence="4">
    <location>
        <begin position="925"/>
        <end position="1129"/>
    </location>
</feature>
<dbReference type="PANTHER" id="PTHR11365">
    <property type="entry name" value="5-OXOPROLINASE RELATED"/>
    <property type="match status" value="1"/>
</dbReference>
<dbReference type="InterPro" id="IPR027479">
    <property type="entry name" value="S-Me-THD_N_sf"/>
</dbReference>
<feature type="domain" description="Hydantoinase A/oxoprolinase" evidence="1">
    <location>
        <begin position="336"/>
        <end position="510"/>
    </location>
</feature>
<name>A0ABM4B5N2_HYDVU</name>
<dbReference type="InterPro" id="IPR010318">
    <property type="entry name" value="S-Me-THD_N"/>
</dbReference>
<dbReference type="Pfam" id="PF05378">
    <property type="entry name" value="Hydant_A_N"/>
    <property type="match status" value="1"/>
</dbReference>
<evidence type="ECO:0000259" key="2">
    <source>
        <dbReference type="Pfam" id="PF05378"/>
    </source>
</evidence>
<dbReference type="Pfam" id="PF06032">
    <property type="entry name" value="S-Me-THD_N"/>
    <property type="match status" value="1"/>
</dbReference>
<dbReference type="InterPro" id="IPR043129">
    <property type="entry name" value="ATPase_NBD"/>
</dbReference>
<evidence type="ECO:0000259" key="4">
    <source>
        <dbReference type="Pfam" id="PF20906"/>
    </source>
</evidence>
<dbReference type="RefSeq" id="XP_065644141.1">
    <property type="nucleotide sequence ID" value="XM_065788069.1"/>
</dbReference>
<dbReference type="Proteomes" id="UP001652625">
    <property type="component" value="Chromosome 01"/>
</dbReference>
<reference evidence="6" key="2">
    <citation type="submission" date="2025-08" db="UniProtKB">
        <authorList>
            <consortium name="RefSeq"/>
        </authorList>
    </citation>
    <scope>IDENTIFICATION</scope>
</reference>
<accession>A0ABM4B5N2</accession>
<evidence type="ECO:0000313" key="5">
    <source>
        <dbReference type="Proteomes" id="UP001652625"/>
    </source>
</evidence>
<dbReference type="Gene3D" id="3.30.420.40">
    <property type="match status" value="1"/>
</dbReference>